<comment type="caution">
    <text evidence="3">The sequence shown here is derived from an EMBL/GenBank/DDBJ whole genome shotgun (WGS) entry which is preliminary data.</text>
</comment>
<feature type="compositionally biased region" description="Low complexity" evidence="1">
    <location>
        <begin position="42"/>
        <end position="57"/>
    </location>
</feature>
<accession>A0A4Y9Z9A0</accession>
<feature type="transmembrane region" description="Helical" evidence="2">
    <location>
        <begin position="127"/>
        <end position="151"/>
    </location>
</feature>
<dbReference type="EMBL" id="SEOQ01000105">
    <property type="protein sequence ID" value="TFY70371.1"/>
    <property type="molecule type" value="Genomic_DNA"/>
</dbReference>
<feature type="region of interest" description="Disordered" evidence="1">
    <location>
        <begin position="1"/>
        <end position="101"/>
    </location>
</feature>
<feature type="compositionally biased region" description="Low complexity" evidence="1">
    <location>
        <begin position="74"/>
        <end position="99"/>
    </location>
</feature>
<keyword evidence="4" id="KW-1185">Reference proteome</keyword>
<evidence type="ECO:0000313" key="4">
    <source>
        <dbReference type="Proteomes" id="UP000298327"/>
    </source>
</evidence>
<evidence type="ECO:0000313" key="3">
    <source>
        <dbReference type="EMBL" id="TFY70371.1"/>
    </source>
</evidence>
<proteinExistence type="predicted"/>
<keyword evidence="2" id="KW-1133">Transmembrane helix</keyword>
<evidence type="ECO:0000256" key="2">
    <source>
        <dbReference type="SAM" id="Phobius"/>
    </source>
</evidence>
<gene>
    <name evidence="3" type="ORF">EVG20_g2645</name>
</gene>
<feature type="compositionally biased region" description="Low complexity" evidence="1">
    <location>
        <begin position="1"/>
        <end position="17"/>
    </location>
</feature>
<keyword evidence="2" id="KW-0472">Membrane</keyword>
<name>A0A4Y9Z9A0_9AGAM</name>
<dbReference type="Proteomes" id="UP000298327">
    <property type="component" value="Unassembled WGS sequence"/>
</dbReference>
<keyword evidence="2" id="KW-0812">Transmembrane</keyword>
<feature type="transmembrane region" description="Helical" evidence="2">
    <location>
        <begin position="163"/>
        <end position="180"/>
    </location>
</feature>
<dbReference type="AlphaFoldDB" id="A0A4Y9Z9A0"/>
<sequence length="334" mass="35710">MASSSASASASTSAALAQDTRPQAGPLPSKRGEIGYQEEIHGQAQAQQEEGAGEVAQLPARHPADRSLTPTPPANAGEEPAAGSSTASPPPSANDASSTHSTAKRSIIDFLKPKKVPTYGGVRLTSILPMVIIILIVGGTIAGWVVAVNMLQKNSSTSGSSSIFTYVAFGIVVLAELILLERRVFQVRAERYAHKHPGEMLPTSRLHRTPSRQSTAMPIAPWHRPPLPTYAAALVQSGAGTGDVEDAIIAQPPPPAYGQTRGSMLLLQGYLRNSLRAQAREYEVDRTSRASARSDRPVSFASHDEEWEERRDAERARRLEESLARLEEGGGGRE</sequence>
<evidence type="ECO:0000256" key="1">
    <source>
        <dbReference type="SAM" id="MobiDB-lite"/>
    </source>
</evidence>
<dbReference type="OrthoDB" id="2596855at2759"/>
<protein>
    <submittedName>
        <fullName evidence="3">Uncharacterized protein</fullName>
    </submittedName>
</protein>
<feature type="region of interest" description="Disordered" evidence="1">
    <location>
        <begin position="282"/>
        <end position="313"/>
    </location>
</feature>
<dbReference type="STRING" id="205917.A0A4Y9Z9A0"/>
<organism evidence="3 4">
    <name type="scientific">Dentipellis fragilis</name>
    <dbReference type="NCBI Taxonomy" id="205917"/>
    <lineage>
        <taxon>Eukaryota</taxon>
        <taxon>Fungi</taxon>
        <taxon>Dikarya</taxon>
        <taxon>Basidiomycota</taxon>
        <taxon>Agaricomycotina</taxon>
        <taxon>Agaricomycetes</taxon>
        <taxon>Russulales</taxon>
        <taxon>Hericiaceae</taxon>
        <taxon>Dentipellis</taxon>
    </lineage>
</organism>
<feature type="compositionally biased region" description="Basic and acidic residues" evidence="1">
    <location>
        <begin position="30"/>
        <end position="41"/>
    </location>
</feature>
<reference evidence="3 4" key="1">
    <citation type="submission" date="2019-02" db="EMBL/GenBank/DDBJ databases">
        <title>Genome sequencing of the rare red list fungi Dentipellis fragilis.</title>
        <authorList>
            <person name="Buettner E."/>
            <person name="Kellner H."/>
        </authorList>
    </citation>
    <scope>NUCLEOTIDE SEQUENCE [LARGE SCALE GENOMIC DNA]</scope>
    <source>
        <strain evidence="3 4">DSM 105465</strain>
    </source>
</reference>